<dbReference type="Gene3D" id="3.40.50.9100">
    <property type="entry name" value="Dehydroquinase, class II"/>
    <property type="match status" value="1"/>
</dbReference>
<dbReference type="PROSITE" id="PS01029">
    <property type="entry name" value="DEHYDROQUINASE_II"/>
    <property type="match status" value="1"/>
</dbReference>
<protein>
    <recommendedName>
        <fullName evidence="6 9">3-dehydroquinate dehydratase</fullName>
        <shortName evidence="9">3-dehydroquinase</shortName>
        <ecNumber evidence="6 9">4.2.1.10</ecNumber>
    </recommendedName>
    <alternativeName>
        <fullName evidence="9">Type II DHQase</fullName>
    </alternativeName>
</protein>
<dbReference type="RefSeq" id="WP_183394200.1">
    <property type="nucleotide sequence ID" value="NZ_JACIDR010000001.1"/>
</dbReference>
<dbReference type="CDD" id="cd00466">
    <property type="entry name" value="DHQase_II"/>
    <property type="match status" value="1"/>
</dbReference>
<dbReference type="InterPro" id="IPR036441">
    <property type="entry name" value="DHquinase_II_sf"/>
</dbReference>
<comment type="pathway">
    <text evidence="3 9">Metabolic intermediate biosynthesis; chorismate biosynthesis; chorismate from D-erythrose 4-phosphate and phosphoenolpyruvate: step 3/7.</text>
</comment>
<dbReference type="EC" id="4.2.1.10" evidence="6 9"/>
<dbReference type="GO" id="GO:0008652">
    <property type="term" value="P:amino acid biosynthetic process"/>
    <property type="evidence" value="ECO:0007669"/>
    <property type="project" value="UniProtKB-KW"/>
</dbReference>
<dbReference type="Proteomes" id="UP000528964">
    <property type="component" value="Unassembled WGS sequence"/>
</dbReference>
<evidence type="ECO:0000256" key="6">
    <source>
        <dbReference type="ARBA" id="ARBA00012060"/>
    </source>
</evidence>
<evidence type="ECO:0000256" key="11">
    <source>
        <dbReference type="PIRSR" id="PIRSR001399-2"/>
    </source>
</evidence>
<dbReference type="HAMAP" id="MF_00169">
    <property type="entry name" value="AroQ"/>
    <property type="match status" value="1"/>
</dbReference>
<evidence type="ECO:0000313" key="13">
    <source>
        <dbReference type="EMBL" id="MBB3972423.1"/>
    </source>
</evidence>
<dbReference type="NCBIfam" id="NF003806">
    <property type="entry name" value="PRK05395.1-3"/>
    <property type="match status" value="1"/>
</dbReference>
<keyword evidence="8 9" id="KW-0456">Lyase</keyword>
<dbReference type="EMBL" id="JACIDR010000001">
    <property type="protein sequence ID" value="MBB3972423.1"/>
    <property type="molecule type" value="Genomic_DNA"/>
</dbReference>
<reference evidence="13 14" key="1">
    <citation type="submission" date="2020-08" db="EMBL/GenBank/DDBJ databases">
        <title>Genomic Encyclopedia of Type Strains, Phase IV (KMG-IV): sequencing the most valuable type-strain genomes for metagenomic binning, comparative biology and taxonomic classification.</title>
        <authorList>
            <person name="Goeker M."/>
        </authorList>
    </citation>
    <scope>NUCLEOTIDE SEQUENCE [LARGE SCALE GENOMIC DNA]</scope>
    <source>
        <strain evidence="13 14">DSM 25481</strain>
    </source>
</reference>
<dbReference type="GO" id="GO:0009073">
    <property type="term" value="P:aromatic amino acid family biosynthetic process"/>
    <property type="evidence" value="ECO:0007669"/>
    <property type="project" value="UniProtKB-KW"/>
</dbReference>
<keyword evidence="14" id="KW-1185">Reference proteome</keyword>
<gene>
    <name evidence="9" type="primary">aroQ</name>
    <name evidence="13" type="ORF">GGR24_001056</name>
</gene>
<evidence type="ECO:0000256" key="3">
    <source>
        <dbReference type="ARBA" id="ARBA00004902"/>
    </source>
</evidence>
<comment type="catalytic activity">
    <reaction evidence="1 9">
        <text>3-dehydroquinate = 3-dehydroshikimate + H2O</text>
        <dbReference type="Rhea" id="RHEA:21096"/>
        <dbReference type="ChEBI" id="CHEBI:15377"/>
        <dbReference type="ChEBI" id="CHEBI:16630"/>
        <dbReference type="ChEBI" id="CHEBI:32364"/>
        <dbReference type="EC" id="4.2.1.10"/>
    </reaction>
</comment>
<feature type="site" description="Transition state stabilizer" evidence="9 12">
    <location>
        <position position="19"/>
    </location>
</feature>
<feature type="binding site" evidence="9 11">
    <location>
        <begin position="102"/>
        <end position="103"/>
    </location>
    <ligand>
        <name>substrate</name>
    </ligand>
</feature>
<evidence type="ECO:0000256" key="7">
    <source>
        <dbReference type="ARBA" id="ARBA00023141"/>
    </source>
</evidence>
<evidence type="ECO:0000256" key="10">
    <source>
        <dbReference type="PIRSR" id="PIRSR001399-1"/>
    </source>
</evidence>
<dbReference type="NCBIfam" id="NF003805">
    <property type="entry name" value="PRK05395.1-2"/>
    <property type="match status" value="1"/>
</dbReference>
<comment type="caution">
    <text evidence="13">The sequence shown here is derived from an EMBL/GenBank/DDBJ whole genome shotgun (WGS) entry which is preliminary data.</text>
</comment>
<name>A0A7W6GEU2_9HYPH</name>
<evidence type="ECO:0000256" key="2">
    <source>
        <dbReference type="ARBA" id="ARBA00003924"/>
    </source>
</evidence>
<comment type="subunit">
    <text evidence="5 9">Homododecamer.</text>
</comment>
<dbReference type="InterPro" id="IPR018509">
    <property type="entry name" value="DHquinase_II_CS"/>
</dbReference>
<evidence type="ECO:0000313" key="14">
    <source>
        <dbReference type="Proteomes" id="UP000528964"/>
    </source>
</evidence>
<dbReference type="Pfam" id="PF01220">
    <property type="entry name" value="DHquinase_II"/>
    <property type="match status" value="1"/>
</dbReference>
<accession>A0A7W6GEU2</accession>
<dbReference type="InterPro" id="IPR001874">
    <property type="entry name" value="DHquinase_II"/>
</dbReference>
<feature type="binding site" evidence="9 11">
    <location>
        <position position="112"/>
    </location>
    <ligand>
        <name>substrate</name>
    </ligand>
</feature>
<feature type="binding site" evidence="9 11">
    <location>
        <position position="88"/>
    </location>
    <ligand>
        <name>substrate</name>
    </ligand>
</feature>
<dbReference type="GO" id="GO:0009423">
    <property type="term" value="P:chorismate biosynthetic process"/>
    <property type="evidence" value="ECO:0007669"/>
    <property type="project" value="UniProtKB-UniRule"/>
</dbReference>
<dbReference type="PANTHER" id="PTHR21272:SF3">
    <property type="entry name" value="CATABOLIC 3-DEHYDROQUINASE"/>
    <property type="match status" value="1"/>
</dbReference>
<dbReference type="GO" id="GO:0003855">
    <property type="term" value="F:3-dehydroquinate dehydratase activity"/>
    <property type="evidence" value="ECO:0007669"/>
    <property type="project" value="UniProtKB-UniRule"/>
</dbReference>
<feature type="binding site" evidence="9 11">
    <location>
        <position position="75"/>
    </location>
    <ligand>
        <name>substrate</name>
    </ligand>
</feature>
<evidence type="ECO:0000256" key="4">
    <source>
        <dbReference type="ARBA" id="ARBA00011037"/>
    </source>
</evidence>
<evidence type="ECO:0000256" key="8">
    <source>
        <dbReference type="ARBA" id="ARBA00023239"/>
    </source>
</evidence>
<dbReference type="NCBIfam" id="TIGR01088">
    <property type="entry name" value="aroQ"/>
    <property type="match status" value="1"/>
</dbReference>
<comment type="similarity">
    <text evidence="4 9">Belongs to the type-II 3-dehydroquinase family.</text>
</comment>
<dbReference type="GO" id="GO:0019631">
    <property type="term" value="P:quinate catabolic process"/>
    <property type="evidence" value="ECO:0007669"/>
    <property type="project" value="TreeGrafter"/>
</dbReference>
<feature type="binding site" evidence="9 11">
    <location>
        <position position="81"/>
    </location>
    <ligand>
        <name>substrate</name>
    </ligand>
</feature>
<sequence>MTPIVLVLNGPNLNLLGSREPQVYGSSTLADIEARAREVGEKLGLHVDCRQSNHEGVLVDWIQEARSGVSGIVLNAGAYTHTSVAIHDALRAVGVPTVEVHLSNIHAREAFRHTSFVSPIAIGVIAGLGVDGYEFALQALARRIEHGRRPETLTA</sequence>
<dbReference type="PIRSF" id="PIRSF001399">
    <property type="entry name" value="DHquinase_II"/>
    <property type="match status" value="1"/>
</dbReference>
<organism evidence="13 14">
    <name type="scientific">Hansschlegelia beijingensis</name>
    <dbReference type="NCBI Taxonomy" id="1133344"/>
    <lineage>
        <taxon>Bacteria</taxon>
        <taxon>Pseudomonadati</taxon>
        <taxon>Pseudomonadota</taxon>
        <taxon>Alphaproteobacteria</taxon>
        <taxon>Hyphomicrobiales</taxon>
        <taxon>Methylopilaceae</taxon>
        <taxon>Hansschlegelia</taxon>
    </lineage>
</organism>
<proteinExistence type="inferred from homology"/>
<evidence type="ECO:0000256" key="9">
    <source>
        <dbReference type="HAMAP-Rule" id="MF_00169"/>
    </source>
</evidence>
<keyword evidence="7 9" id="KW-0057">Aromatic amino acid biosynthesis</keyword>
<dbReference type="UniPathway" id="UPA00053">
    <property type="reaction ID" value="UER00086"/>
</dbReference>
<dbReference type="AlphaFoldDB" id="A0A7W6GEU2"/>
<feature type="active site" description="Proton acceptor" evidence="9 10">
    <location>
        <position position="24"/>
    </location>
</feature>
<comment type="function">
    <text evidence="2 9">Catalyzes a trans-dehydration via an enolate intermediate.</text>
</comment>
<dbReference type="NCBIfam" id="NF003804">
    <property type="entry name" value="PRK05395.1-1"/>
    <property type="match status" value="1"/>
</dbReference>
<evidence type="ECO:0000256" key="12">
    <source>
        <dbReference type="PIRSR" id="PIRSR001399-3"/>
    </source>
</evidence>
<dbReference type="SUPFAM" id="SSF52304">
    <property type="entry name" value="Type II 3-dehydroquinate dehydratase"/>
    <property type="match status" value="1"/>
</dbReference>
<keyword evidence="9" id="KW-0028">Amino-acid biosynthesis</keyword>
<evidence type="ECO:0000256" key="5">
    <source>
        <dbReference type="ARBA" id="ARBA00011193"/>
    </source>
</evidence>
<dbReference type="NCBIfam" id="NF003807">
    <property type="entry name" value="PRK05395.1-4"/>
    <property type="match status" value="1"/>
</dbReference>
<dbReference type="PANTHER" id="PTHR21272">
    <property type="entry name" value="CATABOLIC 3-DEHYDROQUINASE"/>
    <property type="match status" value="1"/>
</dbReference>
<evidence type="ECO:0000256" key="1">
    <source>
        <dbReference type="ARBA" id="ARBA00001864"/>
    </source>
</evidence>
<feature type="active site" description="Proton donor" evidence="9 10">
    <location>
        <position position="101"/>
    </location>
</feature>